<comment type="caution">
    <text evidence="3">The sequence shown here is derived from an EMBL/GenBank/DDBJ whole genome shotgun (WGS) entry which is preliminary data.</text>
</comment>
<evidence type="ECO:0000256" key="2">
    <source>
        <dbReference type="SAM" id="MobiDB-lite"/>
    </source>
</evidence>
<dbReference type="PANTHER" id="PTHR34605">
    <property type="entry name" value="PHAGE_INTEGRASE DOMAIN-CONTAINING PROTEIN"/>
    <property type="match status" value="1"/>
</dbReference>
<reference evidence="3" key="2">
    <citation type="journal article" date="2019" name="IMA Fungus">
        <title>Genome sequencing and comparison of five Tilletia species to identify candidate genes for the detection of regulated species infecting wheat.</title>
        <authorList>
            <person name="Nguyen H.D.T."/>
            <person name="Sultana T."/>
            <person name="Kesanakurti P."/>
            <person name="Hambleton S."/>
        </authorList>
    </citation>
    <scope>NUCLEOTIDE SEQUENCE</scope>
    <source>
        <strain evidence="3">DAOMC 236426</strain>
    </source>
</reference>
<dbReference type="InterPro" id="IPR010998">
    <property type="entry name" value="Integrase_recombinase_N"/>
</dbReference>
<dbReference type="InterPro" id="IPR052925">
    <property type="entry name" value="Phage_Integrase-like_Recomb"/>
</dbReference>
<evidence type="ECO:0000256" key="1">
    <source>
        <dbReference type="ARBA" id="ARBA00023125"/>
    </source>
</evidence>
<dbReference type="EMBL" id="LWDE02001860">
    <property type="protein sequence ID" value="KAE8239201.1"/>
    <property type="molecule type" value="Genomic_DNA"/>
</dbReference>
<sequence>MSIRPKEDVVLRMTPACHLITTAHGTSDLALAISLSTSLAQSVKTSTRITYGQVVVQYLRWCEEIGLPHHYRFPVGTNILSCFLTHDQDKRRASTSQQRTYALMHWHRVQKMPWALDASATRLLRRSAKLTALPALEKRRPVRLPDLQALREHADLSTPGHCAIWAAALFAFFAMCRPGEISVRTLNADTTDRARWSDFSFVASRGARNIASVVLKLPSEKVHGSAGFDRIVAQQRKMPELCPVVAFHQHQAANAPRPNEDATKTGAFSYITATEQRRELTDSYFIKTVNGWLHTAKDEHGVSPGAALQERPGYPGEPGVRSENREFTSPLPEYGADF</sequence>
<dbReference type="SUPFAM" id="SSF47823">
    <property type="entry name" value="lambda integrase-like, N-terminal domain"/>
    <property type="match status" value="1"/>
</dbReference>
<dbReference type="Gene3D" id="1.10.150.130">
    <property type="match status" value="1"/>
</dbReference>
<evidence type="ECO:0000313" key="3">
    <source>
        <dbReference type="EMBL" id="KAE8239201.1"/>
    </source>
</evidence>
<accession>A0A8X7MK86</accession>
<keyword evidence="4" id="KW-1185">Reference proteome</keyword>
<name>A0A8X7MK86_9BASI</name>
<keyword evidence="1" id="KW-0238">DNA-binding</keyword>
<dbReference type="PANTHER" id="PTHR34605:SF4">
    <property type="entry name" value="DNA ADENINE METHYLTRANSFERASE"/>
    <property type="match status" value="1"/>
</dbReference>
<dbReference type="AlphaFoldDB" id="A0A8X7MK86"/>
<feature type="region of interest" description="Disordered" evidence="2">
    <location>
        <begin position="303"/>
        <end position="338"/>
    </location>
</feature>
<evidence type="ECO:0000313" key="4">
    <source>
        <dbReference type="Proteomes" id="UP000077684"/>
    </source>
</evidence>
<dbReference type="Proteomes" id="UP000077684">
    <property type="component" value="Unassembled WGS sequence"/>
</dbReference>
<gene>
    <name evidence="3" type="ORF">A4X06_0g8456</name>
</gene>
<protein>
    <submittedName>
        <fullName evidence="3">Uncharacterized protein</fullName>
    </submittedName>
</protein>
<dbReference type="GO" id="GO:0003677">
    <property type="term" value="F:DNA binding"/>
    <property type="evidence" value="ECO:0007669"/>
    <property type="project" value="UniProtKB-KW"/>
</dbReference>
<proteinExistence type="predicted"/>
<reference evidence="3" key="1">
    <citation type="submission" date="2016-04" db="EMBL/GenBank/DDBJ databases">
        <authorList>
            <person name="Nguyen H.D."/>
            <person name="Samba Siva P."/>
            <person name="Cullis J."/>
            <person name="Levesque C.A."/>
            <person name="Hambleton S."/>
        </authorList>
    </citation>
    <scope>NUCLEOTIDE SEQUENCE</scope>
    <source>
        <strain evidence="3">DAOMC 236426</strain>
    </source>
</reference>
<organism evidence="3 4">
    <name type="scientific">Tilletia controversa</name>
    <name type="common">dwarf bunt fungus</name>
    <dbReference type="NCBI Taxonomy" id="13291"/>
    <lineage>
        <taxon>Eukaryota</taxon>
        <taxon>Fungi</taxon>
        <taxon>Dikarya</taxon>
        <taxon>Basidiomycota</taxon>
        <taxon>Ustilaginomycotina</taxon>
        <taxon>Exobasidiomycetes</taxon>
        <taxon>Tilletiales</taxon>
        <taxon>Tilletiaceae</taxon>
        <taxon>Tilletia</taxon>
    </lineage>
</organism>